<organism evidence="1 2">
    <name type="scientific">Saccharomyces uvarum</name>
    <name type="common">Yeast</name>
    <name type="synonym">Saccharomyces bayanus var. uvarum</name>
    <dbReference type="NCBI Taxonomy" id="230603"/>
    <lineage>
        <taxon>Eukaryota</taxon>
        <taxon>Fungi</taxon>
        <taxon>Dikarya</taxon>
        <taxon>Ascomycota</taxon>
        <taxon>Saccharomycotina</taxon>
        <taxon>Saccharomycetes</taxon>
        <taxon>Saccharomycetales</taxon>
        <taxon>Saccharomycetaceae</taxon>
        <taxon>Saccharomyces</taxon>
    </lineage>
</organism>
<accession>A0AA35NGV6</accession>
<reference evidence="1" key="1">
    <citation type="submission" date="2022-10" db="EMBL/GenBank/DDBJ databases">
        <authorList>
            <person name="Byrne P K."/>
        </authorList>
    </citation>
    <scope>NUCLEOTIDE SEQUENCE</scope>
    <source>
        <strain evidence="1">CBS7001</strain>
    </source>
</reference>
<name>A0AA35NGV6_SACUV</name>
<dbReference type="PANTHER" id="PTHR36826:SF1">
    <property type="entry name" value="PROTEIN ECM13"/>
    <property type="match status" value="1"/>
</dbReference>
<evidence type="ECO:0000313" key="1">
    <source>
        <dbReference type="EMBL" id="CAI4044145.1"/>
    </source>
</evidence>
<dbReference type="EMBL" id="OX365921">
    <property type="protein sequence ID" value="CAI4044145.1"/>
    <property type="molecule type" value="Genomic_DNA"/>
</dbReference>
<dbReference type="InterPro" id="IPR037738">
    <property type="entry name" value="Ecm13-like"/>
</dbReference>
<evidence type="ECO:0000313" key="2">
    <source>
        <dbReference type="Proteomes" id="UP001162090"/>
    </source>
</evidence>
<sequence>MSPYITIPQQYLYISKIRSKLSQCALAKRHHRDLDLRKMVGHANLLDRVLDEIDALDGDFVLYDGAPASTPSDASSLGNSIRPISIM</sequence>
<protein>
    <submittedName>
        <fullName evidence="1">Uncharacterized protein</fullName>
    </submittedName>
</protein>
<proteinExistence type="predicted"/>
<dbReference type="AlphaFoldDB" id="A0AA35NGV6"/>
<gene>
    <name evidence="1" type="primary">SUVC10G0510</name>
    <name evidence="1" type="ORF">SUVC_10G0510</name>
</gene>
<dbReference type="PANTHER" id="PTHR36826">
    <property type="entry name" value="PROTEIN ECM13"/>
    <property type="match status" value="1"/>
</dbReference>
<dbReference type="Proteomes" id="UP001162090">
    <property type="component" value="Chromosome 10"/>
</dbReference>